<dbReference type="GO" id="GO:0012505">
    <property type="term" value="C:endomembrane system"/>
    <property type="evidence" value="ECO:0007669"/>
    <property type="project" value="TreeGrafter"/>
</dbReference>
<dbReference type="PANTHER" id="PTHR10426">
    <property type="entry name" value="STRICTOSIDINE SYNTHASE-RELATED"/>
    <property type="match status" value="1"/>
</dbReference>
<evidence type="ECO:0000256" key="1">
    <source>
        <dbReference type="ARBA" id="ARBA00004116"/>
    </source>
</evidence>
<evidence type="ECO:0000313" key="8">
    <source>
        <dbReference type="Proteomes" id="UP000634136"/>
    </source>
</evidence>
<gene>
    <name evidence="7" type="ORF">G2W53_038470</name>
</gene>
<dbReference type="Proteomes" id="UP000634136">
    <property type="component" value="Unassembled WGS sequence"/>
</dbReference>
<dbReference type="OrthoDB" id="5307922at2759"/>
<dbReference type="PANTHER" id="PTHR10426:SF57">
    <property type="entry name" value="STRICTOSIDINE SYNTHASE"/>
    <property type="match status" value="1"/>
</dbReference>
<organism evidence="7 8">
    <name type="scientific">Senna tora</name>
    <dbReference type="NCBI Taxonomy" id="362788"/>
    <lineage>
        <taxon>Eukaryota</taxon>
        <taxon>Viridiplantae</taxon>
        <taxon>Streptophyta</taxon>
        <taxon>Embryophyta</taxon>
        <taxon>Tracheophyta</taxon>
        <taxon>Spermatophyta</taxon>
        <taxon>Magnoliopsida</taxon>
        <taxon>eudicotyledons</taxon>
        <taxon>Gunneridae</taxon>
        <taxon>Pentapetalae</taxon>
        <taxon>rosids</taxon>
        <taxon>fabids</taxon>
        <taxon>Fabales</taxon>
        <taxon>Fabaceae</taxon>
        <taxon>Caesalpinioideae</taxon>
        <taxon>Cassia clade</taxon>
        <taxon>Senna</taxon>
    </lineage>
</organism>
<dbReference type="GO" id="GO:0005773">
    <property type="term" value="C:vacuole"/>
    <property type="evidence" value="ECO:0007669"/>
    <property type="project" value="UniProtKB-SubCell"/>
</dbReference>
<dbReference type="AlphaFoldDB" id="A0A834SZG4"/>
<keyword evidence="4" id="KW-0325">Glycoprotein</keyword>
<evidence type="ECO:0000256" key="2">
    <source>
        <dbReference type="ARBA" id="ARBA00009191"/>
    </source>
</evidence>
<sequence length="333" mass="36376">MKKIAVLVITFMTFFLCSSSKSTSTRLIRRLFLPSPLTPESLAFDSIGGGPYTGVSDGRILKYIGPDDGFVEFASSSPNRDKIVCDGIADFSSLQETCGRPMGLAFNYQTGELYIADAYSGLMKVPYYGGCPTQLVSCVEGNQFRFLSGLDVDPSSAAVFFTQASSNFQIRDLQRLTGSRDRSGSLLKFDPNSNETTVLLKNLAVASGVAVSRDGSYVLVSEYLRNRIRRVWLKGQKQNTSETFLKVPGRPDNIKRTSNGDFWVAVSNPVSPPPPPRPPVLPLAVRVSEEGKVTQMVSLVEEFGTEAVSEVQEFNGTLYGSSIYVSYANVFVP</sequence>
<feature type="signal peptide" evidence="5">
    <location>
        <begin position="1"/>
        <end position="19"/>
    </location>
</feature>
<dbReference type="Pfam" id="PF03088">
    <property type="entry name" value="Str_synth"/>
    <property type="match status" value="1"/>
</dbReference>
<dbReference type="EMBL" id="JAAIUW010000012">
    <property type="protein sequence ID" value="KAF7806309.1"/>
    <property type="molecule type" value="Genomic_DNA"/>
</dbReference>
<keyword evidence="8" id="KW-1185">Reference proteome</keyword>
<evidence type="ECO:0000259" key="6">
    <source>
        <dbReference type="Pfam" id="PF03088"/>
    </source>
</evidence>
<dbReference type="GO" id="GO:0016787">
    <property type="term" value="F:hydrolase activity"/>
    <property type="evidence" value="ECO:0007669"/>
    <property type="project" value="TreeGrafter"/>
</dbReference>
<feature type="domain" description="Strictosidine synthase conserved region" evidence="6">
    <location>
        <begin position="149"/>
        <end position="235"/>
    </location>
</feature>
<keyword evidence="3" id="KW-0926">Vacuole</keyword>
<comment type="subcellular location">
    <subcellularLocation>
        <location evidence="1">Vacuole</location>
    </subcellularLocation>
</comment>
<reference evidence="7" key="1">
    <citation type="submission" date="2020-09" db="EMBL/GenBank/DDBJ databases">
        <title>Genome-Enabled Discovery of Anthraquinone Biosynthesis in Senna tora.</title>
        <authorList>
            <person name="Kang S.-H."/>
            <person name="Pandey R.P."/>
            <person name="Lee C.-M."/>
            <person name="Sim J.-S."/>
            <person name="Jeong J.-T."/>
            <person name="Choi B.-S."/>
            <person name="Jung M."/>
            <person name="Ginzburg D."/>
            <person name="Zhao K."/>
            <person name="Won S.Y."/>
            <person name="Oh T.-J."/>
            <person name="Yu Y."/>
            <person name="Kim N.-H."/>
            <person name="Lee O.R."/>
            <person name="Lee T.-H."/>
            <person name="Bashyal P."/>
            <person name="Kim T.-S."/>
            <person name="Lee W.-H."/>
            <person name="Kawkins C."/>
            <person name="Kim C.-K."/>
            <person name="Kim J.S."/>
            <person name="Ahn B.O."/>
            <person name="Rhee S.Y."/>
            <person name="Sohng J.K."/>
        </authorList>
    </citation>
    <scope>NUCLEOTIDE SEQUENCE</scope>
    <source>
        <tissue evidence="7">Leaf</tissue>
    </source>
</reference>
<evidence type="ECO:0000313" key="7">
    <source>
        <dbReference type="EMBL" id="KAF7806309.1"/>
    </source>
</evidence>
<evidence type="ECO:0000256" key="4">
    <source>
        <dbReference type="ARBA" id="ARBA00023180"/>
    </source>
</evidence>
<proteinExistence type="inferred from homology"/>
<comment type="caution">
    <text evidence="7">The sequence shown here is derived from an EMBL/GenBank/DDBJ whole genome shotgun (WGS) entry which is preliminary data.</text>
</comment>
<name>A0A834SZG4_9FABA</name>
<dbReference type="InterPro" id="IPR018119">
    <property type="entry name" value="Strictosidine_synth_cons-reg"/>
</dbReference>
<dbReference type="InterPro" id="IPR011042">
    <property type="entry name" value="6-blade_b-propeller_TolB-like"/>
</dbReference>
<dbReference type="SUPFAM" id="SSF63829">
    <property type="entry name" value="Calcium-dependent phosphotriesterase"/>
    <property type="match status" value="1"/>
</dbReference>
<evidence type="ECO:0000256" key="5">
    <source>
        <dbReference type="SAM" id="SignalP"/>
    </source>
</evidence>
<keyword evidence="5" id="KW-0732">Signal</keyword>
<dbReference type="Gene3D" id="2.120.10.30">
    <property type="entry name" value="TolB, C-terminal domain"/>
    <property type="match status" value="1"/>
</dbReference>
<accession>A0A834SZG4</accession>
<feature type="chain" id="PRO_5032971615" evidence="5">
    <location>
        <begin position="20"/>
        <end position="333"/>
    </location>
</feature>
<protein>
    <submittedName>
        <fullName evidence="7">Protein STRICTOSIDINE SYNTHASE-LIKE 12</fullName>
    </submittedName>
</protein>
<evidence type="ECO:0000256" key="3">
    <source>
        <dbReference type="ARBA" id="ARBA00022554"/>
    </source>
</evidence>
<comment type="similarity">
    <text evidence="2">Belongs to the strictosidine synthase family.</text>
</comment>